<dbReference type="PANTHER" id="PTHR24292:SF54">
    <property type="entry name" value="CYP9F3-RELATED"/>
    <property type="match status" value="1"/>
</dbReference>
<sequence length="264" mass="30530">MMHKPVLVVKDPNLIRFVLTKKFAHFQDRGIYCNEKIDPLSAHLLSVPGEKWRFLMSKFSPAFTSSKIKQIFFTVGECFEKMVDFIAEKAKNRELVEVQELFARFSTDVIASAAFGIQVNSIENPNAEFRKWGRKFFQPNPLRNLLLLMVPSWLDLFKIPVTSKNITKFFIGSFTESVEYRIANNVARKDFLDLLMQLMDKGYIDNDDEKTSNQMSGFNRVKIIMLEGAAHAFVFWLGRFETSSTTATNCLYELAVHQDIYHNI</sequence>
<reference evidence="14" key="1">
    <citation type="submission" date="2025-08" db="UniProtKB">
        <authorList>
            <consortium name="RefSeq"/>
        </authorList>
    </citation>
    <scope>IDENTIFICATION</scope>
    <source>
        <tissue evidence="14">Thorax and Abdomen</tissue>
    </source>
</reference>
<comment type="similarity">
    <text evidence="4">Belongs to the cytochrome P450 family.</text>
</comment>
<organism evidence="13 14">
    <name type="scientific">Neodiprion lecontei</name>
    <name type="common">Redheaded pine sawfly</name>
    <dbReference type="NCBI Taxonomy" id="441921"/>
    <lineage>
        <taxon>Eukaryota</taxon>
        <taxon>Metazoa</taxon>
        <taxon>Ecdysozoa</taxon>
        <taxon>Arthropoda</taxon>
        <taxon>Hexapoda</taxon>
        <taxon>Insecta</taxon>
        <taxon>Pterygota</taxon>
        <taxon>Neoptera</taxon>
        <taxon>Endopterygota</taxon>
        <taxon>Hymenoptera</taxon>
        <taxon>Tenthredinoidea</taxon>
        <taxon>Diprionidae</taxon>
        <taxon>Diprioninae</taxon>
        <taxon>Neodiprion</taxon>
    </lineage>
</organism>
<dbReference type="PANTHER" id="PTHR24292">
    <property type="entry name" value="CYTOCHROME P450"/>
    <property type="match status" value="1"/>
</dbReference>
<keyword evidence="12" id="KW-0472">Membrane</keyword>
<gene>
    <name evidence="14" type="primary">LOC107221310</name>
</gene>
<keyword evidence="5" id="KW-0349">Heme</keyword>
<evidence type="ECO:0000313" key="14">
    <source>
        <dbReference type="RefSeq" id="XP_046601823.1"/>
    </source>
</evidence>
<comment type="cofactor">
    <cofactor evidence="1">
        <name>heme</name>
        <dbReference type="ChEBI" id="CHEBI:30413"/>
    </cofactor>
</comment>
<dbReference type="PRINTS" id="PR00464">
    <property type="entry name" value="EP450II"/>
</dbReference>
<evidence type="ECO:0000256" key="1">
    <source>
        <dbReference type="ARBA" id="ARBA00001971"/>
    </source>
</evidence>
<keyword evidence="10" id="KW-0408">Iron</keyword>
<proteinExistence type="inferred from homology"/>
<keyword evidence="11" id="KW-0503">Monooxygenase</keyword>
<evidence type="ECO:0000256" key="11">
    <source>
        <dbReference type="ARBA" id="ARBA00023033"/>
    </source>
</evidence>
<name>A0ABM3GNI5_NEOLC</name>
<accession>A0ABM3GNI5</accession>
<evidence type="ECO:0000256" key="6">
    <source>
        <dbReference type="ARBA" id="ARBA00022723"/>
    </source>
</evidence>
<evidence type="ECO:0000256" key="7">
    <source>
        <dbReference type="ARBA" id="ARBA00022824"/>
    </source>
</evidence>
<dbReference type="InterPro" id="IPR002402">
    <property type="entry name" value="Cyt_P450_E_grp-II"/>
</dbReference>
<evidence type="ECO:0000313" key="13">
    <source>
        <dbReference type="Proteomes" id="UP000829291"/>
    </source>
</evidence>
<evidence type="ECO:0000256" key="5">
    <source>
        <dbReference type="ARBA" id="ARBA00022617"/>
    </source>
</evidence>
<keyword evidence="8" id="KW-0492">Microsome</keyword>
<evidence type="ECO:0000256" key="8">
    <source>
        <dbReference type="ARBA" id="ARBA00022848"/>
    </source>
</evidence>
<dbReference type="SUPFAM" id="SSF48264">
    <property type="entry name" value="Cytochrome P450"/>
    <property type="match status" value="1"/>
</dbReference>
<evidence type="ECO:0000256" key="2">
    <source>
        <dbReference type="ARBA" id="ARBA00004174"/>
    </source>
</evidence>
<keyword evidence="6" id="KW-0479">Metal-binding</keyword>
<comment type="subcellular location">
    <subcellularLocation>
        <location evidence="3">Endoplasmic reticulum membrane</location>
        <topology evidence="3">Peripheral membrane protein</topology>
    </subcellularLocation>
    <subcellularLocation>
        <location evidence="2">Microsome membrane</location>
        <topology evidence="2">Peripheral membrane protein</topology>
    </subcellularLocation>
</comment>
<dbReference type="RefSeq" id="XP_046601823.1">
    <property type="nucleotide sequence ID" value="XM_046745867.1"/>
</dbReference>
<dbReference type="Pfam" id="PF00067">
    <property type="entry name" value="p450"/>
    <property type="match status" value="1"/>
</dbReference>
<dbReference type="InterPro" id="IPR050476">
    <property type="entry name" value="Insect_CytP450_Detox"/>
</dbReference>
<keyword evidence="7" id="KW-0256">Endoplasmic reticulum</keyword>
<dbReference type="InterPro" id="IPR036396">
    <property type="entry name" value="Cyt_P450_sf"/>
</dbReference>
<evidence type="ECO:0000256" key="9">
    <source>
        <dbReference type="ARBA" id="ARBA00023002"/>
    </source>
</evidence>
<dbReference type="Gene3D" id="1.10.630.10">
    <property type="entry name" value="Cytochrome P450"/>
    <property type="match status" value="1"/>
</dbReference>
<dbReference type="GeneID" id="107221310"/>
<evidence type="ECO:0000256" key="3">
    <source>
        <dbReference type="ARBA" id="ARBA00004406"/>
    </source>
</evidence>
<protein>
    <submittedName>
        <fullName evidence="14">Cytochrome P450 6A1-like</fullName>
    </submittedName>
</protein>
<keyword evidence="9" id="KW-0560">Oxidoreductase</keyword>
<evidence type="ECO:0000256" key="10">
    <source>
        <dbReference type="ARBA" id="ARBA00023004"/>
    </source>
</evidence>
<dbReference type="InterPro" id="IPR001128">
    <property type="entry name" value="Cyt_P450"/>
</dbReference>
<evidence type="ECO:0000256" key="4">
    <source>
        <dbReference type="ARBA" id="ARBA00010617"/>
    </source>
</evidence>
<evidence type="ECO:0000256" key="12">
    <source>
        <dbReference type="ARBA" id="ARBA00023136"/>
    </source>
</evidence>
<keyword evidence="13" id="KW-1185">Reference proteome</keyword>
<dbReference type="Proteomes" id="UP000829291">
    <property type="component" value="Chromosome 7"/>
</dbReference>